<dbReference type="Proteomes" id="UP000824134">
    <property type="component" value="Unassembled WGS sequence"/>
</dbReference>
<dbReference type="Gene3D" id="3.30.470.20">
    <property type="entry name" value="ATP-grasp fold, B domain"/>
    <property type="match status" value="1"/>
</dbReference>
<evidence type="ECO:0000259" key="9">
    <source>
        <dbReference type="PROSITE" id="PS50979"/>
    </source>
</evidence>
<evidence type="ECO:0000259" key="8">
    <source>
        <dbReference type="PROSITE" id="PS50975"/>
    </source>
</evidence>
<organism evidence="10 11">
    <name type="scientific">Candidatus Rothia avicola</name>
    <dbReference type="NCBI Taxonomy" id="2840478"/>
    <lineage>
        <taxon>Bacteria</taxon>
        <taxon>Bacillati</taxon>
        <taxon>Actinomycetota</taxon>
        <taxon>Actinomycetes</taxon>
        <taxon>Micrococcales</taxon>
        <taxon>Micrococcaceae</taxon>
        <taxon>Rothia</taxon>
    </lineage>
</organism>
<dbReference type="AlphaFoldDB" id="A0A9D2CPQ6"/>
<dbReference type="EC" id="6.3.4.14" evidence="2"/>
<evidence type="ECO:0000256" key="6">
    <source>
        <dbReference type="ARBA" id="ARBA00048600"/>
    </source>
</evidence>
<feature type="domain" description="Biotin carboxylation" evidence="9">
    <location>
        <begin position="1"/>
        <end position="445"/>
    </location>
</feature>
<dbReference type="InterPro" id="IPR016185">
    <property type="entry name" value="PreATP-grasp_dom_sf"/>
</dbReference>
<dbReference type="Pfam" id="PF02785">
    <property type="entry name" value="Biotin_carb_C"/>
    <property type="match status" value="1"/>
</dbReference>
<dbReference type="Pfam" id="PF00289">
    <property type="entry name" value="Biotin_carb_N"/>
    <property type="match status" value="1"/>
</dbReference>
<dbReference type="SUPFAM" id="SSF51246">
    <property type="entry name" value="Rudiment single hybrid motif"/>
    <property type="match status" value="1"/>
</dbReference>
<dbReference type="InterPro" id="IPR005479">
    <property type="entry name" value="CPAse_ATP-bd"/>
</dbReference>
<dbReference type="NCBIfam" id="NF006367">
    <property type="entry name" value="PRK08591.1"/>
    <property type="match status" value="1"/>
</dbReference>
<comment type="caution">
    <text evidence="10">The sequence shown here is derived from an EMBL/GenBank/DDBJ whole genome shotgun (WGS) entry which is preliminary data.</text>
</comment>
<dbReference type="PROSITE" id="PS50979">
    <property type="entry name" value="BC"/>
    <property type="match status" value="1"/>
</dbReference>
<evidence type="ECO:0000256" key="2">
    <source>
        <dbReference type="ARBA" id="ARBA00013263"/>
    </source>
</evidence>
<dbReference type="SMART" id="SM00878">
    <property type="entry name" value="Biotin_carb_C"/>
    <property type="match status" value="1"/>
</dbReference>
<dbReference type="GO" id="GO:0046872">
    <property type="term" value="F:metal ion binding"/>
    <property type="evidence" value="ECO:0007669"/>
    <property type="project" value="InterPro"/>
</dbReference>
<dbReference type="InterPro" id="IPR005481">
    <property type="entry name" value="BC-like_N"/>
</dbReference>
<keyword evidence="5 7" id="KW-0067">ATP-binding</keyword>
<dbReference type="FunFam" id="3.30.1490.20:FF:000018">
    <property type="entry name" value="Biotin carboxylase"/>
    <property type="match status" value="1"/>
</dbReference>
<gene>
    <name evidence="10" type="ORF">H9821_06330</name>
</gene>
<dbReference type="SUPFAM" id="SSF56059">
    <property type="entry name" value="Glutathione synthetase ATP-binding domain-like"/>
    <property type="match status" value="1"/>
</dbReference>
<evidence type="ECO:0000256" key="1">
    <source>
        <dbReference type="ARBA" id="ARBA00003761"/>
    </source>
</evidence>
<evidence type="ECO:0000256" key="3">
    <source>
        <dbReference type="ARBA" id="ARBA00022598"/>
    </source>
</evidence>
<evidence type="ECO:0000256" key="5">
    <source>
        <dbReference type="ARBA" id="ARBA00022840"/>
    </source>
</evidence>
<keyword evidence="4 7" id="KW-0547">Nucleotide-binding</keyword>
<evidence type="ECO:0000313" key="10">
    <source>
        <dbReference type="EMBL" id="HIY95264.1"/>
    </source>
</evidence>
<accession>A0A9D2CPQ6</accession>
<dbReference type="GO" id="GO:0004075">
    <property type="term" value="F:biotin carboxylase activity"/>
    <property type="evidence" value="ECO:0007669"/>
    <property type="project" value="UniProtKB-EC"/>
</dbReference>
<dbReference type="PANTHER" id="PTHR48095">
    <property type="entry name" value="PYRUVATE CARBOXYLASE SUBUNIT A"/>
    <property type="match status" value="1"/>
</dbReference>
<keyword evidence="3 10" id="KW-0436">Ligase</keyword>
<proteinExistence type="predicted"/>
<dbReference type="PROSITE" id="PS00866">
    <property type="entry name" value="CPSASE_1"/>
    <property type="match status" value="1"/>
</dbReference>
<evidence type="ECO:0000313" key="11">
    <source>
        <dbReference type="Proteomes" id="UP000824134"/>
    </source>
</evidence>
<sequence length="451" mass="49047">MQKLFIANRGEIARRIIRTAKSMGIKTVLAVSEADTETPAAQEADECVVVGPALVQQSYLNKDALIQAALDSKADAVHPGFGFLSENSDFAQKVIDAGLIWVGPSPATISLMGNKSAALEAAKQAGVPVLEGSDGPLQNLEEAQTIAESIGYPLLVKASAGGGGRGIRLVETPADLISTIELAQAEAEASFGDGTVYLERFVRTARHVEVQIFGDGENYIHLGDRDCSYQRRSQKVLEEAPAPNLPEDVRQEIRETSVRLAANSDYIGAGTVEFVYDTDKKVAAFIEMNTRLQVEHPVTEEITGLDLVELQLRVAAGEKLSLQQDDIVFKGNAIECRLNAEDPSNNFFPSPGTIASISWPQGENVRIDSGVEAESEISPYYDSMFAKLIVRGSDRSEAIANTLRALDSLKIEGIKTTKPLHQALLERDEFKQVTHHTKFIESTPDLLEREQ</sequence>
<dbReference type="InterPro" id="IPR011054">
    <property type="entry name" value="Rudment_hybrid_motif"/>
</dbReference>
<dbReference type="PROSITE" id="PS50975">
    <property type="entry name" value="ATP_GRASP"/>
    <property type="match status" value="1"/>
</dbReference>
<dbReference type="EMBL" id="DXCN01000048">
    <property type="protein sequence ID" value="HIY95264.1"/>
    <property type="molecule type" value="Genomic_DNA"/>
</dbReference>
<dbReference type="SUPFAM" id="SSF52440">
    <property type="entry name" value="PreATP-grasp domain"/>
    <property type="match status" value="1"/>
</dbReference>
<reference evidence="10" key="1">
    <citation type="journal article" date="2021" name="PeerJ">
        <title>Extensive microbial diversity within the chicken gut microbiome revealed by metagenomics and culture.</title>
        <authorList>
            <person name="Gilroy R."/>
            <person name="Ravi A."/>
            <person name="Getino M."/>
            <person name="Pursley I."/>
            <person name="Horton D.L."/>
            <person name="Alikhan N.F."/>
            <person name="Baker D."/>
            <person name="Gharbi K."/>
            <person name="Hall N."/>
            <person name="Watson M."/>
            <person name="Adriaenssens E.M."/>
            <person name="Foster-Nyarko E."/>
            <person name="Jarju S."/>
            <person name="Secka A."/>
            <person name="Antonio M."/>
            <person name="Oren A."/>
            <person name="Chaudhuri R.R."/>
            <person name="La Ragione R."/>
            <person name="Hildebrand F."/>
            <person name="Pallen M.J."/>
        </authorList>
    </citation>
    <scope>NUCLEOTIDE SEQUENCE</scope>
    <source>
        <strain evidence="10">ChiHjej12B11-9195</strain>
    </source>
</reference>
<protein>
    <recommendedName>
        <fullName evidence="2">biotin carboxylase</fullName>
        <ecNumber evidence="2">6.3.4.14</ecNumber>
    </recommendedName>
</protein>
<dbReference type="PROSITE" id="PS00867">
    <property type="entry name" value="CPSASE_2"/>
    <property type="match status" value="1"/>
</dbReference>
<evidence type="ECO:0000256" key="4">
    <source>
        <dbReference type="ARBA" id="ARBA00022741"/>
    </source>
</evidence>
<evidence type="ECO:0000256" key="7">
    <source>
        <dbReference type="PROSITE-ProRule" id="PRU00409"/>
    </source>
</evidence>
<dbReference type="Pfam" id="PF02786">
    <property type="entry name" value="CPSase_L_D2"/>
    <property type="match status" value="1"/>
</dbReference>
<dbReference type="InterPro" id="IPR005482">
    <property type="entry name" value="Biotin_COase_C"/>
</dbReference>
<dbReference type="PANTHER" id="PTHR48095:SF2">
    <property type="entry name" value="BIOTIN CARBOXYLASE, CHLOROPLASTIC"/>
    <property type="match status" value="1"/>
</dbReference>
<comment type="catalytic activity">
    <reaction evidence="6">
        <text>N(6)-biotinyl-L-lysyl-[protein] + hydrogencarbonate + ATP = N(6)-carboxybiotinyl-L-lysyl-[protein] + ADP + phosphate + H(+)</text>
        <dbReference type="Rhea" id="RHEA:13501"/>
        <dbReference type="Rhea" id="RHEA-COMP:10505"/>
        <dbReference type="Rhea" id="RHEA-COMP:10506"/>
        <dbReference type="ChEBI" id="CHEBI:15378"/>
        <dbReference type="ChEBI" id="CHEBI:17544"/>
        <dbReference type="ChEBI" id="CHEBI:30616"/>
        <dbReference type="ChEBI" id="CHEBI:43474"/>
        <dbReference type="ChEBI" id="CHEBI:83144"/>
        <dbReference type="ChEBI" id="CHEBI:83145"/>
        <dbReference type="ChEBI" id="CHEBI:456216"/>
        <dbReference type="EC" id="6.3.4.14"/>
    </reaction>
</comment>
<comment type="function">
    <text evidence="1">This protein is a component of the acetyl coenzyme A carboxylase complex; first, biotin carboxylase catalyzes the carboxylation of the carrier protein and then the transcarboxylase transfers the carboxyl group to form malonyl-CoA.</text>
</comment>
<dbReference type="GO" id="GO:0005524">
    <property type="term" value="F:ATP binding"/>
    <property type="evidence" value="ECO:0007669"/>
    <property type="project" value="UniProtKB-UniRule"/>
</dbReference>
<dbReference type="InterPro" id="IPR011764">
    <property type="entry name" value="Biotin_carboxylation_dom"/>
</dbReference>
<dbReference type="InterPro" id="IPR051602">
    <property type="entry name" value="ACC_Biotin_Carboxylase"/>
</dbReference>
<reference evidence="10" key="2">
    <citation type="submission" date="2021-04" db="EMBL/GenBank/DDBJ databases">
        <authorList>
            <person name="Gilroy R."/>
        </authorList>
    </citation>
    <scope>NUCLEOTIDE SEQUENCE</scope>
    <source>
        <strain evidence="10">ChiHjej12B11-9195</strain>
    </source>
</reference>
<feature type="domain" description="ATP-grasp" evidence="8">
    <location>
        <begin position="119"/>
        <end position="316"/>
    </location>
</feature>
<dbReference type="InterPro" id="IPR011761">
    <property type="entry name" value="ATP-grasp"/>
</dbReference>
<name>A0A9D2CPQ6_9MICC</name>